<comment type="caution">
    <text evidence="1">The sequence shown here is derived from an EMBL/GenBank/DDBJ whole genome shotgun (WGS) entry which is preliminary data.</text>
</comment>
<accession>A0A8J6B2B5</accession>
<protein>
    <submittedName>
        <fullName evidence="1">Uncharacterized protein</fullName>
    </submittedName>
</protein>
<dbReference type="AlphaFoldDB" id="A0A8J6B2B5"/>
<name>A0A8J6B2B5_ELECQ</name>
<sequence length="112" mass="12610">MLRKVQFLEPVTFWRHNMPQYYKLLGCTELVLVQRCRNIVTALARCSPLLNVAHAWVAIFSAIVPLIRELHGGVCDSSHVLPVSVPSTKMYTLSTVLWGRGVLAGKLRRGPR</sequence>
<proteinExistence type="predicted"/>
<evidence type="ECO:0000313" key="1">
    <source>
        <dbReference type="EMBL" id="KAG9461894.1"/>
    </source>
</evidence>
<evidence type="ECO:0000313" key="2">
    <source>
        <dbReference type="Proteomes" id="UP000770717"/>
    </source>
</evidence>
<gene>
    <name evidence="1" type="ORF">GDO78_015464</name>
</gene>
<reference evidence="1" key="1">
    <citation type="thesis" date="2020" institute="ProQuest LLC" country="789 East Eisenhower Parkway, Ann Arbor, MI, USA">
        <title>Comparative Genomics and Chromosome Evolution.</title>
        <authorList>
            <person name="Mudd A.B."/>
        </authorList>
    </citation>
    <scope>NUCLEOTIDE SEQUENCE</scope>
    <source>
        <strain evidence="1">HN-11 Male</strain>
        <tissue evidence="1">Kidney and liver</tissue>
    </source>
</reference>
<dbReference type="EMBL" id="WNTK01015542">
    <property type="protein sequence ID" value="KAG9461894.1"/>
    <property type="molecule type" value="Genomic_DNA"/>
</dbReference>
<organism evidence="1 2">
    <name type="scientific">Eleutherodactylus coqui</name>
    <name type="common">Puerto Rican coqui</name>
    <dbReference type="NCBI Taxonomy" id="57060"/>
    <lineage>
        <taxon>Eukaryota</taxon>
        <taxon>Metazoa</taxon>
        <taxon>Chordata</taxon>
        <taxon>Craniata</taxon>
        <taxon>Vertebrata</taxon>
        <taxon>Euteleostomi</taxon>
        <taxon>Amphibia</taxon>
        <taxon>Batrachia</taxon>
        <taxon>Anura</taxon>
        <taxon>Neobatrachia</taxon>
        <taxon>Hyloidea</taxon>
        <taxon>Eleutherodactylidae</taxon>
        <taxon>Eleutherodactylinae</taxon>
        <taxon>Eleutherodactylus</taxon>
        <taxon>Eleutherodactylus</taxon>
    </lineage>
</organism>
<keyword evidence="2" id="KW-1185">Reference proteome</keyword>
<dbReference type="Proteomes" id="UP000770717">
    <property type="component" value="Unassembled WGS sequence"/>
</dbReference>